<dbReference type="Proteomes" id="UP001139103">
    <property type="component" value="Unassembled WGS sequence"/>
</dbReference>
<gene>
    <name evidence="1" type="ORF">LOC68_17250</name>
</gene>
<dbReference type="AlphaFoldDB" id="A0A9X1MN06"/>
<proteinExistence type="predicted"/>
<sequence>MKRGDSNSIPAERLTLFLLILCAALILATQAVLFGLKIYGWRSASHAETLPDPTIWPEPIRMLSTAMQEEGLGPSQWEVYRFDVMPDEKAIIRLPDSDAAIDFLTRHLELSPAKTIRMSTQSDIDGLPDEWWIGKKGNARMWASRRYQEGEEADQYVVTRDEDQKRIFIYYYFNF</sequence>
<name>A0A9X1MN06_9BACT</name>
<keyword evidence="2" id="KW-1185">Reference proteome</keyword>
<reference evidence="1" key="1">
    <citation type="submission" date="2021-11" db="EMBL/GenBank/DDBJ databases">
        <title>Genome sequence.</title>
        <authorList>
            <person name="Sun Q."/>
        </authorList>
    </citation>
    <scope>NUCLEOTIDE SEQUENCE</scope>
    <source>
        <strain evidence="1">JC732</strain>
    </source>
</reference>
<protein>
    <submittedName>
        <fullName evidence="1">Uncharacterized protein</fullName>
    </submittedName>
</protein>
<organism evidence="1 2">
    <name type="scientific">Blastopirellula sediminis</name>
    <dbReference type="NCBI Taxonomy" id="2894196"/>
    <lineage>
        <taxon>Bacteria</taxon>
        <taxon>Pseudomonadati</taxon>
        <taxon>Planctomycetota</taxon>
        <taxon>Planctomycetia</taxon>
        <taxon>Pirellulales</taxon>
        <taxon>Pirellulaceae</taxon>
        <taxon>Blastopirellula</taxon>
    </lineage>
</organism>
<evidence type="ECO:0000313" key="2">
    <source>
        <dbReference type="Proteomes" id="UP001139103"/>
    </source>
</evidence>
<evidence type="ECO:0000313" key="1">
    <source>
        <dbReference type="EMBL" id="MCC9630143.1"/>
    </source>
</evidence>
<dbReference type="EMBL" id="JAJKFT010000010">
    <property type="protein sequence ID" value="MCC9630143.1"/>
    <property type="molecule type" value="Genomic_DNA"/>
</dbReference>
<dbReference type="RefSeq" id="WP_230221028.1">
    <property type="nucleotide sequence ID" value="NZ_JAJKFT010000010.1"/>
</dbReference>
<comment type="caution">
    <text evidence="1">The sequence shown here is derived from an EMBL/GenBank/DDBJ whole genome shotgun (WGS) entry which is preliminary data.</text>
</comment>
<accession>A0A9X1MN06</accession>